<keyword evidence="11" id="KW-0969">Cilium</keyword>
<evidence type="ECO:0000259" key="10">
    <source>
        <dbReference type="Pfam" id="PF20560"/>
    </source>
</evidence>
<keyword evidence="5 8" id="KW-1133">Transmembrane helix</keyword>
<keyword evidence="6 8" id="KW-0472">Membrane</keyword>
<dbReference type="NCBIfam" id="NF006583">
    <property type="entry name" value="PRK09109.1"/>
    <property type="match status" value="1"/>
</dbReference>
<feature type="transmembrane region" description="Helical" evidence="8">
    <location>
        <begin position="164"/>
        <end position="182"/>
    </location>
</feature>
<comment type="similarity">
    <text evidence="7">Belongs to the exbB/tolQ family.</text>
</comment>
<keyword evidence="11" id="KW-0282">Flagellum</keyword>
<comment type="subcellular location">
    <subcellularLocation>
        <location evidence="1">Cell membrane</location>
        <topology evidence="1">Multi-pass membrane protein</topology>
    </subcellularLocation>
    <subcellularLocation>
        <location evidence="7">Membrane</location>
        <topology evidence="7">Multi-pass membrane protein</topology>
    </subcellularLocation>
</comment>
<keyword evidence="7" id="KW-0813">Transport</keyword>
<keyword evidence="3 8" id="KW-0812">Transmembrane</keyword>
<dbReference type="GO" id="GO:0015031">
    <property type="term" value="P:protein transport"/>
    <property type="evidence" value="ECO:0007669"/>
    <property type="project" value="UniProtKB-KW"/>
</dbReference>
<keyword evidence="7" id="KW-0653">Protein transport</keyword>
<dbReference type="InterPro" id="IPR046786">
    <property type="entry name" value="MotA_N"/>
</dbReference>
<evidence type="ECO:0000256" key="6">
    <source>
        <dbReference type="ARBA" id="ARBA00023136"/>
    </source>
</evidence>
<keyword evidence="2" id="KW-1003">Cell membrane</keyword>
<evidence type="ECO:0000256" key="8">
    <source>
        <dbReference type="SAM" id="Phobius"/>
    </source>
</evidence>
<dbReference type="PANTHER" id="PTHR30433">
    <property type="entry name" value="CHEMOTAXIS PROTEIN MOTA"/>
    <property type="match status" value="1"/>
</dbReference>
<dbReference type="GO" id="GO:0071978">
    <property type="term" value="P:bacterial-type flagellum-dependent swarming motility"/>
    <property type="evidence" value="ECO:0007669"/>
    <property type="project" value="InterPro"/>
</dbReference>
<feature type="domain" description="Motility protein A N-terminal" evidence="10">
    <location>
        <begin position="19"/>
        <end position="91"/>
    </location>
</feature>
<comment type="caution">
    <text evidence="11">The sequence shown here is derived from an EMBL/GenBank/DDBJ whole genome shotgun (WGS) entry which is preliminary data.</text>
</comment>
<protein>
    <submittedName>
        <fullName evidence="11">Flagellar motor protein</fullName>
    </submittedName>
</protein>
<feature type="transmembrane region" description="Helical" evidence="8">
    <location>
        <begin position="47"/>
        <end position="66"/>
    </location>
</feature>
<evidence type="ECO:0000256" key="4">
    <source>
        <dbReference type="ARBA" id="ARBA00022779"/>
    </source>
</evidence>
<dbReference type="InterPro" id="IPR047055">
    <property type="entry name" value="MotA-like"/>
</dbReference>
<organism evidence="11">
    <name type="scientific">Desulfobacca acetoxidans</name>
    <dbReference type="NCBI Taxonomy" id="60893"/>
    <lineage>
        <taxon>Bacteria</taxon>
        <taxon>Pseudomonadati</taxon>
        <taxon>Thermodesulfobacteriota</taxon>
        <taxon>Desulfobaccia</taxon>
        <taxon>Desulfobaccales</taxon>
        <taxon>Desulfobaccaceae</taxon>
        <taxon>Desulfobacca</taxon>
    </lineage>
</organism>
<accession>A0A7C3WGX5</accession>
<evidence type="ECO:0000256" key="2">
    <source>
        <dbReference type="ARBA" id="ARBA00022475"/>
    </source>
</evidence>
<gene>
    <name evidence="11" type="ORF">ENV62_03595</name>
</gene>
<evidence type="ECO:0000256" key="5">
    <source>
        <dbReference type="ARBA" id="ARBA00022989"/>
    </source>
</evidence>
<dbReference type="Pfam" id="PF20560">
    <property type="entry name" value="MotA_N"/>
    <property type="match status" value="1"/>
</dbReference>
<keyword evidence="4" id="KW-0283">Flagellar rotation</keyword>
<proteinExistence type="inferred from homology"/>
<feature type="transmembrane region" description="Helical" evidence="8">
    <location>
        <begin position="194"/>
        <end position="214"/>
    </location>
</feature>
<feature type="domain" description="MotA/TolQ/ExbB proton channel" evidence="9">
    <location>
        <begin position="117"/>
        <end position="232"/>
    </location>
</feature>
<dbReference type="PANTHER" id="PTHR30433:SF3">
    <property type="entry name" value="MOTILITY PROTEIN A"/>
    <property type="match status" value="1"/>
</dbReference>
<keyword evidence="11" id="KW-0966">Cell projection</keyword>
<reference evidence="11" key="1">
    <citation type="journal article" date="2020" name="mSystems">
        <title>Genome- and Community-Level Interaction Insights into Carbon Utilization and Element Cycling Functions of Hydrothermarchaeota in Hydrothermal Sediment.</title>
        <authorList>
            <person name="Zhou Z."/>
            <person name="Liu Y."/>
            <person name="Xu W."/>
            <person name="Pan J."/>
            <person name="Luo Z.H."/>
            <person name="Li M."/>
        </authorList>
    </citation>
    <scope>NUCLEOTIDE SEQUENCE [LARGE SCALE GENOMIC DNA]</scope>
    <source>
        <strain evidence="11">SpSt-776</strain>
    </source>
</reference>
<dbReference type="Pfam" id="PF01618">
    <property type="entry name" value="MotA_ExbB"/>
    <property type="match status" value="1"/>
</dbReference>
<sequence length="289" mass="31320">MFPIRGMPPAQNFMDKATLIGLFLGGAALLGGHLLEGGSAAMILQFTALVIVFGGTAGAVCLSFSWEQLQEAVKSLPLIFWEPPAEEAWQAKRLVDLAYRARREGLLSLEQDLPGLPDPFWQRGLQLVIDGFPAAQVKEVMEVELSRLVESGAMPARIFEAAGGYAPTIGILGAVLGLIQVMQHLTEPAKLGSGVAVAFVATVYGVASANLIFLPMARKLRLRQQQLLLKKEMILEGILAMAQGEHPRLIAERLQVFLREKQNGQTPAMTLPPVPVLNHHRPPGTGYYA</sequence>
<name>A0A7C3WGX5_9BACT</name>
<evidence type="ECO:0000313" key="11">
    <source>
        <dbReference type="EMBL" id="HGB14309.1"/>
    </source>
</evidence>
<dbReference type="EMBL" id="DTHB01000027">
    <property type="protein sequence ID" value="HGB14309.1"/>
    <property type="molecule type" value="Genomic_DNA"/>
</dbReference>
<dbReference type="GO" id="GO:0006935">
    <property type="term" value="P:chemotaxis"/>
    <property type="evidence" value="ECO:0007669"/>
    <property type="project" value="InterPro"/>
</dbReference>
<dbReference type="AlphaFoldDB" id="A0A7C3WGX5"/>
<dbReference type="GO" id="GO:0005886">
    <property type="term" value="C:plasma membrane"/>
    <property type="evidence" value="ECO:0007669"/>
    <property type="project" value="UniProtKB-SubCell"/>
</dbReference>
<dbReference type="InterPro" id="IPR002898">
    <property type="entry name" value="MotA_ExbB_proton_chnl"/>
</dbReference>
<evidence type="ECO:0000259" key="9">
    <source>
        <dbReference type="Pfam" id="PF01618"/>
    </source>
</evidence>
<evidence type="ECO:0000256" key="7">
    <source>
        <dbReference type="RuleBase" id="RU004057"/>
    </source>
</evidence>
<evidence type="ECO:0000256" key="3">
    <source>
        <dbReference type="ARBA" id="ARBA00022692"/>
    </source>
</evidence>
<evidence type="ECO:0000256" key="1">
    <source>
        <dbReference type="ARBA" id="ARBA00004651"/>
    </source>
</evidence>